<gene>
    <name evidence="6" type="ORF">RHAB21_00674</name>
</gene>
<evidence type="ECO:0000256" key="3">
    <source>
        <dbReference type="ARBA" id="ARBA00023136"/>
    </source>
</evidence>
<dbReference type="InterPro" id="IPR020846">
    <property type="entry name" value="MFS_dom"/>
</dbReference>
<feature type="domain" description="Major facilitator superfamily (MFS) profile" evidence="5">
    <location>
        <begin position="1"/>
        <end position="395"/>
    </location>
</feature>
<keyword evidence="3 4" id="KW-0472">Membrane</keyword>
<dbReference type="Proteomes" id="UP000601041">
    <property type="component" value="Unassembled WGS sequence"/>
</dbReference>
<comment type="caution">
    <text evidence="6">The sequence shown here is derived from an EMBL/GenBank/DDBJ whole genome shotgun (WGS) entry which is preliminary data.</text>
</comment>
<dbReference type="InterPro" id="IPR050327">
    <property type="entry name" value="Proton-linked_MCT"/>
</dbReference>
<organism evidence="6 7">
    <name type="scientific">Pseudorhizobium halotolerans</name>
    <dbReference type="NCBI Taxonomy" id="1233081"/>
    <lineage>
        <taxon>Bacteria</taxon>
        <taxon>Pseudomonadati</taxon>
        <taxon>Pseudomonadota</taxon>
        <taxon>Alphaproteobacteria</taxon>
        <taxon>Hyphomicrobiales</taxon>
        <taxon>Rhizobiaceae</taxon>
        <taxon>Rhizobium/Agrobacterium group</taxon>
        <taxon>Pseudorhizobium</taxon>
    </lineage>
</organism>
<keyword evidence="1 4" id="KW-0812">Transmembrane</keyword>
<dbReference type="PANTHER" id="PTHR11360">
    <property type="entry name" value="MONOCARBOXYLATE TRANSPORTER"/>
    <property type="match status" value="1"/>
</dbReference>
<keyword evidence="7" id="KW-1185">Reference proteome</keyword>
<reference evidence="6 7" key="1">
    <citation type="submission" date="2020-11" db="EMBL/GenBank/DDBJ databases">
        <authorList>
            <person name="Lassalle F."/>
        </authorList>
    </citation>
    <scope>NUCLEOTIDE SEQUENCE [LARGE SCALE GENOMIC DNA]</scope>
    <source>
        <strain evidence="6 7">AB21</strain>
    </source>
</reference>
<feature type="transmembrane region" description="Helical" evidence="4">
    <location>
        <begin position="47"/>
        <end position="67"/>
    </location>
</feature>
<dbReference type="InterPro" id="IPR036259">
    <property type="entry name" value="MFS_trans_sf"/>
</dbReference>
<dbReference type="Gene3D" id="1.20.1250.20">
    <property type="entry name" value="MFS general substrate transporter like domains"/>
    <property type="match status" value="2"/>
</dbReference>
<accession>A0ABN7JZA7</accession>
<evidence type="ECO:0000313" key="6">
    <source>
        <dbReference type="EMBL" id="CAD7055211.1"/>
    </source>
</evidence>
<feature type="transmembrane region" description="Helical" evidence="4">
    <location>
        <begin position="79"/>
        <end position="97"/>
    </location>
</feature>
<feature type="transmembrane region" description="Helical" evidence="4">
    <location>
        <begin position="217"/>
        <end position="236"/>
    </location>
</feature>
<dbReference type="Pfam" id="PF07690">
    <property type="entry name" value="MFS_1"/>
    <property type="match status" value="1"/>
</dbReference>
<dbReference type="NCBIfam" id="NF033733">
    <property type="entry name" value="MFS_ArsK"/>
    <property type="match status" value="1"/>
</dbReference>
<feature type="transmembrane region" description="Helical" evidence="4">
    <location>
        <begin position="307"/>
        <end position="330"/>
    </location>
</feature>
<evidence type="ECO:0000256" key="4">
    <source>
        <dbReference type="SAM" id="Phobius"/>
    </source>
</evidence>
<dbReference type="EMBL" id="CABFWE030000016">
    <property type="protein sequence ID" value="CAD7055211.1"/>
    <property type="molecule type" value="Genomic_DNA"/>
</dbReference>
<proteinExistence type="predicted"/>
<dbReference type="SUPFAM" id="SSF103473">
    <property type="entry name" value="MFS general substrate transporter"/>
    <property type="match status" value="1"/>
</dbReference>
<evidence type="ECO:0000259" key="5">
    <source>
        <dbReference type="PROSITE" id="PS50850"/>
    </source>
</evidence>
<name>A0ABN7JZA7_9HYPH</name>
<dbReference type="PROSITE" id="PS50850">
    <property type="entry name" value="MFS"/>
    <property type="match status" value="1"/>
</dbReference>
<dbReference type="InterPro" id="IPR011701">
    <property type="entry name" value="MFS"/>
</dbReference>
<feature type="transmembrane region" description="Helical" evidence="4">
    <location>
        <begin position="168"/>
        <end position="187"/>
    </location>
</feature>
<evidence type="ECO:0000256" key="2">
    <source>
        <dbReference type="ARBA" id="ARBA00022989"/>
    </source>
</evidence>
<sequence>MMPDGQKLPIWALVGLGASQNIGYGTLYYAFSVLVPDIADDIGRSEQWVFGAFSVALLVGSLAAPLSGRLADRIGAGRLMAIGSFLAAVFLVAMAMSSGPLSFAVALTLTEVVSSAVLYATAFTAIVQAGGRKAQTSIVHLTLIAGFASSMFWPLTSWMHGFLSWREVYLVFAAMNLMVCVPVHLALSRLTTSAVKGSAPAVPSGLPTTPAGNRNRLFLLMLFGFAIEGYVLSAILVHMVPLTQALGMGAAGLFVASLFGPSQVASRLINLFFGRELPQRWLAIIAASLIPLGLAILMMTTPSISGAAVFAIFFGLGSGLISIVSGTLPLELFGKEGYGGRIGWVTSAKQMTSAIAPIAMSLSLAGIGVGVSIWLTAVIGIVAAAAFLAIAVSVRRGRVLVTASVPGSEQVAR</sequence>
<evidence type="ECO:0000256" key="1">
    <source>
        <dbReference type="ARBA" id="ARBA00022692"/>
    </source>
</evidence>
<feature type="transmembrane region" description="Helical" evidence="4">
    <location>
        <begin position="373"/>
        <end position="394"/>
    </location>
</feature>
<feature type="transmembrane region" description="Helical" evidence="4">
    <location>
        <begin position="103"/>
        <end position="126"/>
    </location>
</feature>
<feature type="transmembrane region" description="Helical" evidence="4">
    <location>
        <begin position="138"/>
        <end position="156"/>
    </location>
</feature>
<feature type="transmembrane region" description="Helical" evidence="4">
    <location>
        <begin position="12"/>
        <end position="35"/>
    </location>
</feature>
<keyword evidence="2 4" id="KW-1133">Transmembrane helix</keyword>
<evidence type="ECO:0000313" key="7">
    <source>
        <dbReference type="Proteomes" id="UP000601041"/>
    </source>
</evidence>
<dbReference type="RefSeq" id="WP_183949958.1">
    <property type="nucleotide sequence ID" value="NZ_CABFWE030000016.1"/>
</dbReference>
<feature type="transmembrane region" description="Helical" evidence="4">
    <location>
        <begin position="281"/>
        <end position="301"/>
    </location>
</feature>
<protein>
    <submittedName>
        <fullName evidence="6">MFS transporter</fullName>
    </submittedName>
</protein>